<evidence type="ECO:0000256" key="1">
    <source>
        <dbReference type="ARBA" id="ARBA00010617"/>
    </source>
</evidence>
<organism evidence="8 9">
    <name type="scientific">Riccia sorocarpa</name>
    <dbReference type="NCBI Taxonomy" id="122646"/>
    <lineage>
        <taxon>Eukaryota</taxon>
        <taxon>Viridiplantae</taxon>
        <taxon>Streptophyta</taxon>
        <taxon>Embryophyta</taxon>
        <taxon>Marchantiophyta</taxon>
        <taxon>Marchantiopsida</taxon>
        <taxon>Marchantiidae</taxon>
        <taxon>Marchantiales</taxon>
        <taxon>Ricciaceae</taxon>
        <taxon>Riccia</taxon>
    </lineage>
</organism>
<accession>A0ABD3HLW2</accession>
<name>A0ABD3HLW2_9MARC</name>
<evidence type="ECO:0000256" key="2">
    <source>
        <dbReference type="ARBA" id="ARBA00022723"/>
    </source>
</evidence>
<dbReference type="SUPFAM" id="SSF48264">
    <property type="entry name" value="Cytochrome P450"/>
    <property type="match status" value="1"/>
</dbReference>
<dbReference type="EMBL" id="JBJQOH010000003">
    <property type="protein sequence ID" value="KAL3692383.1"/>
    <property type="molecule type" value="Genomic_DNA"/>
</dbReference>
<dbReference type="InterPro" id="IPR017972">
    <property type="entry name" value="Cyt_P450_CS"/>
</dbReference>
<dbReference type="PANTHER" id="PTHR47944:SF19">
    <property type="entry name" value="CYTOCHROME P450 77A4"/>
    <property type="match status" value="1"/>
</dbReference>
<keyword evidence="3 6" id="KW-0560">Oxidoreductase</keyword>
<keyword evidence="7" id="KW-1133">Transmembrane helix</keyword>
<feature type="binding site" description="axial binding residue" evidence="5">
    <location>
        <position position="441"/>
    </location>
    <ligand>
        <name>heme</name>
        <dbReference type="ChEBI" id="CHEBI:30413"/>
    </ligand>
    <ligandPart>
        <name>Fe</name>
        <dbReference type="ChEBI" id="CHEBI:18248"/>
    </ligandPart>
</feature>
<keyword evidence="5 6" id="KW-0349">Heme</keyword>
<comment type="cofactor">
    <cofactor evidence="5">
        <name>heme</name>
        <dbReference type="ChEBI" id="CHEBI:30413"/>
    </cofactor>
</comment>
<dbReference type="GO" id="GO:0046872">
    <property type="term" value="F:metal ion binding"/>
    <property type="evidence" value="ECO:0007669"/>
    <property type="project" value="UniProtKB-KW"/>
</dbReference>
<keyword evidence="7" id="KW-0812">Transmembrane</keyword>
<dbReference type="AlphaFoldDB" id="A0ABD3HLW2"/>
<evidence type="ECO:0000256" key="5">
    <source>
        <dbReference type="PIRSR" id="PIRSR602401-1"/>
    </source>
</evidence>
<evidence type="ECO:0000256" key="7">
    <source>
        <dbReference type="SAM" id="Phobius"/>
    </source>
</evidence>
<protein>
    <recommendedName>
        <fullName evidence="10">Cytochrome P450</fullName>
    </recommendedName>
</protein>
<keyword evidence="9" id="KW-1185">Reference proteome</keyword>
<dbReference type="InterPro" id="IPR002401">
    <property type="entry name" value="Cyt_P450_E_grp-I"/>
</dbReference>
<evidence type="ECO:0000256" key="6">
    <source>
        <dbReference type="RuleBase" id="RU000461"/>
    </source>
</evidence>
<sequence>MDFFLVITTLTVLAASILFDWWYFLRLRSKRLPPGPSPWPIVGALPHLMRKKGGVTKLSQSLQAKYGKILTVWVGKKPMIFISDPELTYDALVKQGAYFSNRVKNSTIGLTTSGWRTLSTSEGPWTIALRKNIMTHMLGPARLKAFKPLRDRAYEGIVNDVKSVAAASENGVAQVNCRSVAYGRVARFVLVLTFGVELEDDLVQEIVHCLGERFRLAFKFSLGDYISFWKIFEVKHRQTLKHLQTRHIQLFAPLMQRLRGLQGDEGVIGGNYCETLFQLEKEFPEKINDSVITSLCAEFLNAALHTTTLAIDSTMALLCEHPEVNEKLYREIEAVVGKRAVDESDLPQLPYLSAVVREALRVRTTAITTLPHATSELRKLGGYEIPTDAVVVFVLESFHLDPTHWSDPSVFKPERFLENDLDVLGSKNFSFLPFSAGRRVCPGIQLAMFEISVVVARLVQNFEWEKVPNVKNTEIGTVFRARPRSVELLHAELSFG</sequence>
<keyword evidence="7" id="KW-0472">Membrane</keyword>
<dbReference type="PANTHER" id="PTHR47944">
    <property type="entry name" value="CYTOCHROME P450 98A9"/>
    <property type="match status" value="1"/>
</dbReference>
<gene>
    <name evidence="8" type="ORF">R1sor_006034</name>
</gene>
<dbReference type="GO" id="GO:0004497">
    <property type="term" value="F:monooxygenase activity"/>
    <property type="evidence" value="ECO:0007669"/>
    <property type="project" value="UniProtKB-KW"/>
</dbReference>
<proteinExistence type="inferred from homology"/>
<evidence type="ECO:0000256" key="4">
    <source>
        <dbReference type="ARBA" id="ARBA00023004"/>
    </source>
</evidence>
<evidence type="ECO:0000313" key="8">
    <source>
        <dbReference type="EMBL" id="KAL3692383.1"/>
    </source>
</evidence>
<reference evidence="8 9" key="1">
    <citation type="submission" date="2024-09" db="EMBL/GenBank/DDBJ databases">
        <title>Chromosome-scale assembly of Riccia sorocarpa.</title>
        <authorList>
            <person name="Paukszto L."/>
        </authorList>
    </citation>
    <scope>NUCLEOTIDE SEQUENCE [LARGE SCALE GENOMIC DNA]</scope>
    <source>
        <strain evidence="8">LP-2024</strain>
        <tissue evidence="8">Aerial parts of the thallus</tissue>
    </source>
</reference>
<dbReference type="Proteomes" id="UP001633002">
    <property type="component" value="Unassembled WGS sequence"/>
</dbReference>
<comment type="similarity">
    <text evidence="1 6">Belongs to the cytochrome P450 family.</text>
</comment>
<keyword evidence="6" id="KW-0503">Monooxygenase</keyword>
<feature type="transmembrane region" description="Helical" evidence="7">
    <location>
        <begin position="6"/>
        <end position="25"/>
    </location>
</feature>
<dbReference type="PRINTS" id="PR00385">
    <property type="entry name" value="P450"/>
</dbReference>
<dbReference type="InterPro" id="IPR036396">
    <property type="entry name" value="Cyt_P450_sf"/>
</dbReference>
<evidence type="ECO:0008006" key="10">
    <source>
        <dbReference type="Google" id="ProtNLM"/>
    </source>
</evidence>
<keyword evidence="4 5" id="KW-0408">Iron</keyword>
<dbReference type="InterPro" id="IPR001128">
    <property type="entry name" value="Cyt_P450"/>
</dbReference>
<evidence type="ECO:0000313" key="9">
    <source>
        <dbReference type="Proteomes" id="UP001633002"/>
    </source>
</evidence>
<keyword evidence="2 5" id="KW-0479">Metal-binding</keyword>
<dbReference type="PRINTS" id="PR00463">
    <property type="entry name" value="EP450I"/>
</dbReference>
<comment type="caution">
    <text evidence="8">The sequence shown here is derived from an EMBL/GenBank/DDBJ whole genome shotgun (WGS) entry which is preliminary data.</text>
</comment>
<dbReference type="PROSITE" id="PS00086">
    <property type="entry name" value="CYTOCHROME_P450"/>
    <property type="match status" value="1"/>
</dbReference>
<evidence type="ECO:0000256" key="3">
    <source>
        <dbReference type="ARBA" id="ARBA00023002"/>
    </source>
</evidence>
<dbReference type="Pfam" id="PF00067">
    <property type="entry name" value="p450"/>
    <property type="match status" value="1"/>
</dbReference>
<dbReference type="Gene3D" id="1.10.630.10">
    <property type="entry name" value="Cytochrome P450"/>
    <property type="match status" value="1"/>
</dbReference>